<dbReference type="Proteomes" id="UP001203284">
    <property type="component" value="Unassembled WGS sequence"/>
</dbReference>
<evidence type="ECO:0000313" key="2">
    <source>
        <dbReference type="EMBL" id="MCK0197013.1"/>
    </source>
</evidence>
<protein>
    <submittedName>
        <fullName evidence="2">Glycosyl hydrolase</fullName>
    </submittedName>
</protein>
<dbReference type="EMBL" id="JALKCH010000005">
    <property type="protein sequence ID" value="MCK0197013.1"/>
    <property type="molecule type" value="Genomic_DNA"/>
</dbReference>
<dbReference type="InterPro" id="IPR017853">
    <property type="entry name" value="GH"/>
</dbReference>
<name>A0ABT0DAM0_9HYPH</name>
<dbReference type="Gene3D" id="3.20.20.80">
    <property type="entry name" value="Glycosidases"/>
    <property type="match status" value="1"/>
</dbReference>
<sequence length="438" mass="46627">MADAAALKYLFPGHDATVARRAVRIGLFGLIIHLTAPIGLSPVNAAEVTVDGRDVLVDGRPFPVRGAAGEGRMEMLKALGATTIRTYGGDPGPVLDAADKAGLKVIAGLWLGHPRVGANYDDPVFVARQLADIRATVERYRTHPALLMWGIGNEVEVDLSDDSKVWPAIGEAARLVRSLDSQHPTMAVLAELGGDKVARLKAAAPDVAVLGVNSYGEALPSLPRRVREAGWDGPVVVTEMGVLGQWQAATTPWGAPFEPSSTQKAILLRRYLAPLGTEGVGAILFFWGQKQEVTTSWHSLFLPTGEWTEPLESMAENWKGHTPGDNRAPRIVSLTPAENISAPFASWPAGSTGRVRLEAGDPDGDTLDARWIITSESTARSVGGDTEPLPPEHPEALESGTATEATIADLPPGHYRISVELRDGRGAAATANLPFEIR</sequence>
<proteinExistence type="predicted"/>
<dbReference type="RefSeq" id="WP_247028574.1">
    <property type="nucleotide sequence ID" value="NZ_JALKCH010000005.1"/>
</dbReference>
<evidence type="ECO:0000313" key="3">
    <source>
        <dbReference type="Proteomes" id="UP001203284"/>
    </source>
</evidence>
<accession>A0ABT0DAM0</accession>
<dbReference type="GO" id="GO:0016787">
    <property type="term" value="F:hydrolase activity"/>
    <property type="evidence" value="ECO:0007669"/>
    <property type="project" value="UniProtKB-KW"/>
</dbReference>
<organism evidence="2 3">
    <name type="scientific">Ancylobacter crimeensis</name>
    <dbReference type="NCBI Taxonomy" id="2579147"/>
    <lineage>
        <taxon>Bacteria</taxon>
        <taxon>Pseudomonadati</taxon>
        <taxon>Pseudomonadota</taxon>
        <taxon>Alphaproteobacteria</taxon>
        <taxon>Hyphomicrobiales</taxon>
        <taxon>Xanthobacteraceae</taxon>
        <taxon>Ancylobacter</taxon>
    </lineage>
</organism>
<feature type="region of interest" description="Disordered" evidence="1">
    <location>
        <begin position="378"/>
        <end position="402"/>
    </location>
</feature>
<reference evidence="2 3" key="1">
    <citation type="submission" date="2022-04" db="EMBL/GenBank/DDBJ databases">
        <authorList>
            <person name="Grouzdev D.S."/>
            <person name="Pantiukh K.S."/>
            <person name="Krutkina M.S."/>
        </authorList>
    </citation>
    <scope>NUCLEOTIDE SEQUENCE [LARGE SCALE GENOMIC DNA]</scope>
    <source>
        <strain evidence="2 3">6x-1</strain>
    </source>
</reference>
<keyword evidence="3" id="KW-1185">Reference proteome</keyword>
<keyword evidence="2" id="KW-0378">Hydrolase</keyword>
<evidence type="ECO:0000256" key="1">
    <source>
        <dbReference type="SAM" id="MobiDB-lite"/>
    </source>
</evidence>
<gene>
    <name evidence="2" type="ORF">MWN34_08820</name>
</gene>
<comment type="caution">
    <text evidence="2">The sequence shown here is derived from an EMBL/GenBank/DDBJ whole genome shotgun (WGS) entry which is preliminary data.</text>
</comment>
<dbReference type="SUPFAM" id="SSF51445">
    <property type="entry name" value="(Trans)glycosidases"/>
    <property type="match status" value="1"/>
</dbReference>